<reference evidence="3 4" key="4">
    <citation type="journal article" date="2010" name="Environ. Microbiol.">
        <title>The bacterial genus Collimonas: mycophagy, weathering and other adaptive solutions to life in oligotrophic soil environments.</title>
        <authorList>
            <person name="Leveau J.H."/>
            <person name="Uroz S."/>
            <person name="de Boer W."/>
        </authorList>
    </citation>
    <scope>NUCLEOTIDE SEQUENCE [LARGE SCALE GENOMIC DNA]</scope>
    <source>
        <strain evidence="3 4">Ter331</strain>
    </source>
</reference>
<proteinExistence type="predicted"/>
<gene>
    <name evidence="3" type="ordered locus">CFU_2973</name>
</gene>
<dbReference type="Pfam" id="PF13906">
    <property type="entry name" value="AA_permease_C"/>
    <property type="match status" value="1"/>
</dbReference>
<keyword evidence="1" id="KW-1133">Transmembrane helix</keyword>
<keyword evidence="4" id="KW-1185">Reference proteome</keyword>
<feature type="transmembrane region" description="Helical" evidence="1">
    <location>
        <begin position="24"/>
        <end position="44"/>
    </location>
</feature>
<dbReference type="STRING" id="1005048.CFU_2973"/>
<reference evidence="3 4" key="1">
    <citation type="journal article" date="2004" name="Environ. Microbiol.">
        <title>Phylogeny-function analysis of (meta)genomic libraries: screening for expression of ribosomal RNA genes by large-insert library fluorescent in situ hybridization (LIL-FISH).</title>
        <authorList>
            <person name="Leveau J.H."/>
            <person name="Gerards S."/>
            <person name="de Boer W."/>
            <person name="van Veen J.A."/>
        </authorList>
    </citation>
    <scope>NUCLEOTIDE SEQUENCE [LARGE SCALE GENOMIC DNA]</scope>
    <source>
        <strain evidence="3 4">Ter331</strain>
    </source>
</reference>
<accession>G0ACK3</accession>
<sequence>MPWGGVCAAGGDRVCVFLMFHLQAVTWIAFLCWLAIGFAVYFGYARRRSLLHPQP</sequence>
<reference evidence="3 4" key="5">
    <citation type="journal article" date="2011" name="ISME J.">
        <title>Dual transcriptional profiling of a bacterial/fungal confrontation: Collimonas fungivorans versus Aspergillus niger.</title>
        <authorList>
            <person name="Mela F."/>
            <person name="Fritsche K."/>
            <person name="de Boer W."/>
            <person name="van Veen J.A."/>
            <person name="de Graaff L.H."/>
            <person name="van den Berg M."/>
            <person name="Leveau J.H."/>
        </authorList>
    </citation>
    <scope>NUCLEOTIDE SEQUENCE [LARGE SCALE GENOMIC DNA]</scope>
    <source>
        <strain evidence="3 4">Ter331</strain>
    </source>
</reference>
<reference evidence="4" key="6">
    <citation type="submission" date="2011-05" db="EMBL/GenBank/DDBJ databases">
        <title>Complete sequence of Collimonas fungivorans Ter331.</title>
        <authorList>
            <person name="Leveau J.H."/>
        </authorList>
    </citation>
    <scope>NUCLEOTIDE SEQUENCE [LARGE SCALE GENOMIC DNA]</scope>
    <source>
        <strain evidence="4">Ter331</strain>
    </source>
</reference>
<feature type="domain" description="Cationic amino acid transporter C-terminal" evidence="2">
    <location>
        <begin position="16"/>
        <end position="49"/>
    </location>
</feature>
<dbReference type="KEGG" id="cfu:CFU_2973"/>
<keyword evidence="1" id="KW-0472">Membrane</keyword>
<evidence type="ECO:0000256" key="1">
    <source>
        <dbReference type="SAM" id="Phobius"/>
    </source>
</evidence>
<organism evidence="3 4">
    <name type="scientific">Collimonas fungivorans (strain Ter331)</name>
    <dbReference type="NCBI Taxonomy" id="1005048"/>
    <lineage>
        <taxon>Bacteria</taxon>
        <taxon>Pseudomonadati</taxon>
        <taxon>Pseudomonadota</taxon>
        <taxon>Betaproteobacteria</taxon>
        <taxon>Burkholderiales</taxon>
        <taxon>Oxalobacteraceae</taxon>
        <taxon>Collimonas</taxon>
    </lineage>
</organism>
<name>G0ACK3_COLFT</name>
<dbReference type="EMBL" id="CP002745">
    <property type="protein sequence ID" value="AEK62798.1"/>
    <property type="molecule type" value="Genomic_DNA"/>
</dbReference>
<reference evidence="3 4" key="3">
    <citation type="journal article" date="2008" name="FEMS Microbiol. Ecol.">
        <title>Identification and characterization of genes underlying chitinolysis in Collimonas fungivorans Ter331.</title>
        <authorList>
            <person name="Fritsche K."/>
            <person name="de Boer W."/>
            <person name="Gerards S."/>
            <person name="van den Berg M."/>
            <person name="van Veen J.A."/>
            <person name="Leveau J.H."/>
        </authorList>
    </citation>
    <scope>NUCLEOTIDE SEQUENCE [LARGE SCALE GENOMIC DNA]</scope>
    <source>
        <strain evidence="3 4">Ter331</strain>
    </source>
</reference>
<protein>
    <submittedName>
        <fullName evidence="3">Putative amino-acid transporter transmembrane protein</fullName>
    </submittedName>
</protein>
<dbReference type="HOGENOM" id="CLU_3024277_0_0_4"/>
<reference evidence="3 4" key="2">
    <citation type="journal article" date="2006" name="J. Microbiol. Methods">
        <title>Genomic flank-sequencing of plasposon insertion sites for rapid identification of functional genes.</title>
        <authorList>
            <person name="Leveau J.H."/>
            <person name="Gerards S."/>
            <person name="Fritsche K."/>
            <person name="Zondag G."/>
            <person name="van Veen J.A."/>
        </authorList>
    </citation>
    <scope>NUCLEOTIDE SEQUENCE [LARGE SCALE GENOMIC DNA]</scope>
    <source>
        <strain evidence="3 4">Ter331</strain>
    </source>
</reference>
<dbReference type="InterPro" id="IPR029485">
    <property type="entry name" value="CAT_C"/>
</dbReference>
<evidence type="ECO:0000259" key="2">
    <source>
        <dbReference type="Pfam" id="PF13906"/>
    </source>
</evidence>
<dbReference type="AlphaFoldDB" id="G0ACK3"/>
<evidence type="ECO:0000313" key="4">
    <source>
        <dbReference type="Proteomes" id="UP000008392"/>
    </source>
</evidence>
<dbReference type="Proteomes" id="UP000008392">
    <property type="component" value="Chromosome"/>
</dbReference>
<keyword evidence="1 3" id="KW-0812">Transmembrane</keyword>
<evidence type="ECO:0000313" key="3">
    <source>
        <dbReference type="EMBL" id="AEK62798.1"/>
    </source>
</evidence>
<dbReference type="eggNOG" id="COG0531">
    <property type="taxonomic scope" value="Bacteria"/>
</dbReference>